<dbReference type="GO" id="GO:0033314">
    <property type="term" value="P:mitotic DNA replication checkpoint signaling"/>
    <property type="evidence" value="ECO:0007669"/>
    <property type="project" value="TreeGrafter"/>
</dbReference>
<feature type="domain" description="BRCT" evidence="3">
    <location>
        <begin position="103"/>
        <end position="192"/>
    </location>
</feature>
<dbReference type="OrthoDB" id="251770at2759"/>
<feature type="region of interest" description="Disordered" evidence="2">
    <location>
        <begin position="255"/>
        <end position="277"/>
    </location>
</feature>
<comment type="caution">
    <text evidence="4">The sequence shown here is derived from an EMBL/GenBank/DDBJ whole genome shotgun (WGS) entry which is preliminary data.</text>
</comment>
<dbReference type="CDD" id="cd17740">
    <property type="entry name" value="BRCT_Rad4_rpt1"/>
    <property type="match status" value="1"/>
</dbReference>
<dbReference type="GO" id="GO:0007095">
    <property type="term" value="P:mitotic G2 DNA damage checkpoint signaling"/>
    <property type="evidence" value="ECO:0007669"/>
    <property type="project" value="TreeGrafter"/>
</dbReference>
<accession>A0A2I2FUL4</accession>
<dbReference type="STRING" id="1392250.A0A2I2FUL4"/>
<evidence type="ECO:0000256" key="1">
    <source>
        <dbReference type="ARBA" id="ARBA00022737"/>
    </source>
</evidence>
<dbReference type="GO" id="GO:0006270">
    <property type="term" value="P:DNA replication initiation"/>
    <property type="evidence" value="ECO:0007669"/>
    <property type="project" value="TreeGrafter"/>
</dbReference>
<dbReference type="EMBL" id="MSFO01000009">
    <property type="protein sequence ID" value="PLB44287.1"/>
    <property type="molecule type" value="Genomic_DNA"/>
</dbReference>
<proteinExistence type="predicted"/>
<feature type="compositionally biased region" description="Polar residues" evidence="2">
    <location>
        <begin position="573"/>
        <end position="586"/>
    </location>
</feature>
<dbReference type="SMART" id="SM00292">
    <property type="entry name" value="BRCT"/>
    <property type="match status" value="4"/>
</dbReference>
<dbReference type="SUPFAM" id="SSF52113">
    <property type="entry name" value="BRCT domain"/>
    <property type="match status" value="4"/>
</dbReference>
<dbReference type="Proteomes" id="UP000234275">
    <property type="component" value="Unassembled WGS sequence"/>
</dbReference>
<evidence type="ECO:0000259" key="3">
    <source>
        <dbReference type="PROSITE" id="PS50172"/>
    </source>
</evidence>
<dbReference type="PANTHER" id="PTHR13561">
    <property type="entry name" value="DNA REPLICATION REGULATOR DPB11-RELATED"/>
    <property type="match status" value="1"/>
</dbReference>
<evidence type="ECO:0000256" key="2">
    <source>
        <dbReference type="SAM" id="MobiDB-lite"/>
    </source>
</evidence>
<feature type="compositionally biased region" description="Polar residues" evidence="2">
    <location>
        <begin position="261"/>
        <end position="272"/>
    </location>
</feature>
<dbReference type="Gene3D" id="3.40.50.10190">
    <property type="entry name" value="BRCT domain"/>
    <property type="match status" value="4"/>
</dbReference>
<dbReference type="InterPro" id="IPR001357">
    <property type="entry name" value="BRCT_dom"/>
</dbReference>
<dbReference type="InterPro" id="IPR036420">
    <property type="entry name" value="BRCT_dom_sf"/>
</dbReference>
<evidence type="ECO:0000313" key="5">
    <source>
        <dbReference type="Proteomes" id="UP000234275"/>
    </source>
</evidence>
<dbReference type="AlphaFoldDB" id="A0A2I2FUL4"/>
<gene>
    <name evidence="4" type="ORF">P170DRAFT_468000</name>
</gene>
<feature type="compositionally biased region" description="Polar residues" evidence="2">
    <location>
        <begin position="510"/>
        <end position="522"/>
    </location>
</feature>
<dbReference type="PROSITE" id="PS50172">
    <property type="entry name" value="BRCT"/>
    <property type="match status" value="4"/>
</dbReference>
<sequence length="808" mass="90012">MAEKSNSNKEHPLAGIVLCFTSILPEQRTELATIAGQMGATHKYDLTSDVTHLIVGETNTAKYKFVARERADVTVLRPEWIEAVRQSWMEGGDTNIRALELEHRLPAFAGLAICITGFEDMTFRNHIQDTANANGAEFKKDLTKSVTHLIARNTDGQKYKFATQWNIKVVTVKWFNESLERGMVLEETLYHPLLPEEQQGAGAWNRSIPTVKAKAPENENPPNHRPRKLRRVASAKLGDQNEGIWGDIVGMGFETGDSGRSKGSQQKEGSQKLTRRESIVQEARSFASETTFAEAQGSRQQSHEATSAGDGFLHDCFFLVYGFSSKQTKVLRHHLSFNGAQLVESLSEFSRPDIPKRGQGLYIIVSHKIPPSQIPSTDDLAFECEIVTDMWLERCLDAKALVPPESHVANTPVRRFPIPGFHETRVCSTGFSRIDLLHLSKLVHLIGASYNEYLTPSASVLVCYDPSTVNQDKLRHTAEWGVPAVTADWLWNSIRREQKQPFEPYIIRRPNSQRPSSQNTRNLEMRVSSRPEKRPLENPNDSNKVADSPTKAQKIGSIQSPDGRGTPSDRRSNSVQEKSPQKLKSNLSHKPSSDPQPQPKRKSQSPEKNSQNTSSSKPKPPSQPTTTPADLATVSDFLKQAREANSRSNSDPTEHLNQRRKRKPLLGRAPSHSSRNAVDHPGRGFSRASSIDTLNEDGCGSAIESINTDGIPSLANSGRFEYAEDEQHLYREELEPESPPMTQLHYEDPDAIAMREKFLSHAGKLADKASSLPSKTQDPAIGEVKDLENAGWGTGRRTRNANKVLKDL</sequence>
<protein>
    <recommendedName>
        <fullName evidence="3">BRCT domain-containing protein</fullName>
    </recommendedName>
</protein>
<dbReference type="InterPro" id="IPR059215">
    <property type="entry name" value="BRCT2_TopBP1-like"/>
</dbReference>
<feature type="region of interest" description="Disordered" evidence="2">
    <location>
        <begin position="767"/>
        <end position="808"/>
    </location>
</feature>
<dbReference type="VEuPathDB" id="FungiDB:P170DRAFT_468000"/>
<feature type="compositionally biased region" description="Basic and acidic residues" evidence="2">
    <location>
        <begin position="523"/>
        <end position="536"/>
    </location>
</feature>
<dbReference type="RefSeq" id="XP_024699589.1">
    <property type="nucleotide sequence ID" value="XM_024852517.1"/>
</dbReference>
<keyword evidence="5" id="KW-1185">Reference proteome</keyword>
<feature type="region of interest" description="Disordered" evidence="2">
    <location>
        <begin position="642"/>
        <end position="692"/>
    </location>
</feature>
<dbReference type="PANTHER" id="PTHR13561:SF20">
    <property type="entry name" value="DNA TOPOISOMERASE 2-BINDING PROTEIN 1"/>
    <property type="match status" value="1"/>
</dbReference>
<evidence type="ECO:0000313" key="4">
    <source>
        <dbReference type="EMBL" id="PLB44287.1"/>
    </source>
</evidence>
<reference evidence="4 5" key="1">
    <citation type="submission" date="2016-12" db="EMBL/GenBank/DDBJ databases">
        <title>The genomes of Aspergillus section Nigri reveals drivers in fungal speciation.</title>
        <authorList>
            <consortium name="DOE Joint Genome Institute"/>
            <person name="Vesth T.C."/>
            <person name="Nybo J."/>
            <person name="Theobald S."/>
            <person name="Brandl J."/>
            <person name="Frisvad J.C."/>
            <person name="Nielsen K.F."/>
            <person name="Lyhne E.K."/>
            <person name="Kogle M.E."/>
            <person name="Kuo A."/>
            <person name="Riley R."/>
            <person name="Clum A."/>
            <person name="Nolan M."/>
            <person name="Lipzen A."/>
            <person name="Salamov A."/>
            <person name="Henrissat B."/>
            <person name="Wiebenga A."/>
            <person name="De Vries R.P."/>
            <person name="Grigoriev I.V."/>
            <person name="Mortensen U.H."/>
            <person name="Andersen M.R."/>
            <person name="Baker S.E."/>
        </authorList>
    </citation>
    <scope>NUCLEOTIDE SEQUENCE [LARGE SCALE GENOMIC DNA]</scope>
    <source>
        <strain evidence="4 5">IBT 23096</strain>
    </source>
</reference>
<feature type="region of interest" description="Disordered" evidence="2">
    <location>
        <begin position="502"/>
        <end position="629"/>
    </location>
</feature>
<feature type="domain" description="BRCT" evidence="3">
    <location>
        <begin position="439"/>
        <end position="507"/>
    </location>
</feature>
<keyword evidence="1" id="KW-0677">Repeat</keyword>
<organism evidence="4 5">
    <name type="scientific">Aspergillus steynii IBT 23096</name>
    <dbReference type="NCBI Taxonomy" id="1392250"/>
    <lineage>
        <taxon>Eukaryota</taxon>
        <taxon>Fungi</taxon>
        <taxon>Dikarya</taxon>
        <taxon>Ascomycota</taxon>
        <taxon>Pezizomycotina</taxon>
        <taxon>Eurotiomycetes</taxon>
        <taxon>Eurotiomycetidae</taxon>
        <taxon>Eurotiales</taxon>
        <taxon>Aspergillaceae</taxon>
        <taxon>Aspergillus</taxon>
        <taxon>Aspergillus subgen. Circumdati</taxon>
    </lineage>
</organism>
<dbReference type="CDD" id="cd17731">
    <property type="entry name" value="BRCT_TopBP1_rpt2_like"/>
    <property type="match status" value="1"/>
</dbReference>
<name>A0A2I2FUL4_9EURO</name>
<dbReference type="CDD" id="cd18433">
    <property type="entry name" value="BRCT_Rad4_rpt3"/>
    <property type="match status" value="1"/>
</dbReference>
<dbReference type="GeneID" id="36560215"/>
<dbReference type="Pfam" id="PF12738">
    <property type="entry name" value="PTCB-BRCT"/>
    <property type="match status" value="3"/>
</dbReference>
<feature type="domain" description="BRCT" evidence="3">
    <location>
        <begin position="308"/>
        <end position="409"/>
    </location>
</feature>
<feature type="domain" description="BRCT" evidence="3">
    <location>
        <begin position="8"/>
        <end position="81"/>
    </location>
</feature>